<protein>
    <recommendedName>
        <fullName evidence="4">Transmembrane protein</fullName>
    </recommendedName>
</protein>
<evidence type="ECO:0000313" key="2">
    <source>
        <dbReference type="EMBL" id="ULN52642.1"/>
    </source>
</evidence>
<feature type="transmembrane region" description="Helical" evidence="1">
    <location>
        <begin position="374"/>
        <end position="394"/>
    </location>
</feature>
<evidence type="ECO:0000313" key="3">
    <source>
        <dbReference type="Proteomes" id="UP001055200"/>
    </source>
</evidence>
<feature type="transmembrane region" description="Helical" evidence="1">
    <location>
        <begin position="103"/>
        <end position="121"/>
    </location>
</feature>
<accession>A0ABY3TY47</accession>
<keyword evidence="1" id="KW-0472">Membrane</keyword>
<keyword evidence="1" id="KW-0812">Transmembrane</keyword>
<feature type="transmembrane region" description="Helical" evidence="1">
    <location>
        <begin position="12"/>
        <end position="29"/>
    </location>
</feature>
<feature type="transmembrane region" description="Helical" evidence="1">
    <location>
        <begin position="347"/>
        <end position="367"/>
    </location>
</feature>
<feature type="transmembrane region" description="Helical" evidence="1">
    <location>
        <begin position="274"/>
        <end position="293"/>
    </location>
</feature>
<evidence type="ECO:0000256" key="1">
    <source>
        <dbReference type="SAM" id="Phobius"/>
    </source>
</evidence>
<feature type="transmembrane region" description="Helical" evidence="1">
    <location>
        <begin position="66"/>
        <end position="91"/>
    </location>
</feature>
<gene>
    <name evidence="2" type="ORF">MIU77_17715</name>
</gene>
<keyword evidence="1" id="KW-1133">Transmembrane helix</keyword>
<dbReference type="RefSeq" id="WP_240170914.1">
    <property type="nucleotide sequence ID" value="NZ_CP092365.1"/>
</dbReference>
<organism evidence="2 3">
    <name type="scientific">Mycolicibacillus parakoreensis</name>
    <dbReference type="NCBI Taxonomy" id="1069221"/>
    <lineage>
        <taxon>Bacteria</taxon>
        <taxon>Bacillati</taxon>
        <taxon>Actinomycetota</taxon>
        <taxon>Actinomycetes</taxon>
        <taxon>Mycobacteriales</taxon>
        <taxon>Mycobacteriaceae</taxon>
        <taxon>Mycolicibacillus</taxon>
    </lineage>
</organism>
<keyword evidence="3" id="KW-1185">Reference proteome</keyword>
<feature type="transmembrane region" description="Helical" evidence="1">
    <location>
        <begin position="204"/>
        <end position="225"/>
    </location>
</feature>
<sequence>MSPASPRTARLIAPGYALVLTVLVTGPLWRPGHLLLRDAVATPRSYLTDAALGLGPAAPRALPQDFLVAVASRVLDGGVVVTALLVAGVWAAGAGAARLTRQVLPRAGIAGQCVAVTVAIWNPYVAERLLQGHWSLLVGYGALPWVAAAALRARSDAAAGAGALGALVFAVAAAGLTPTGAILAALVGVVAAAGPGAGRPRAVVLGAILAAAAAAAAPWLAAVVVNPAPLAPVGSAAPGVAAFAARAEPGLGTLGALAGLGGIWNGEAVPASRATGVAALATVVLLAVVAAGLPTVARHPAARWLLVLAAVAITAPAAAATGAGQAVLAAAVDAAPGLGLLRDGQKWVALALPGYTLAAGAAVPALARRLRPAAVGAVCSAALLAVLPDLAWGVCGAVRAVHYPPGWAAAAAAINADPRPVAVLPAGSMRRFGWAGPAPVLDPLPRWVRAEVLTPGDLVVSGRRVPGEGVHSHAVQRLLLDGADPAALAAAGVGWVVIEDGGAHVDPAVAATVSRLPLRYGDADLAVYRVGGQAPGATAGARRVVIGAHLLWLAVLGGGAAVAAAGCRRRGPAARLTPDR</sequence>
<name>A0ABY3TY47_9MYCO</name>
<proteinExistence type="predicted"/>
<dbReference type="Proteomes" id="UP001055200">
    <property type="component" value="Chromosome"/>
</dbReference>
<dbReference type="EMBL" id="CP092365">
    <property type="protein sequence ID" value="ULN52642.1"/>
    <property type="molecule type" value="Genomic_DNA"/>
</dbReference>
<evidence type="ECO:0008006" key="4">
    <source>
        <dbReference type="Google" id="ProtNLM"/>
    </source>
</evidence>
<reference evidence="2" key="1">
    <citation type="submission" date="2022-08" db="EMBL/GenBank/DDBJ databases">
        <title>Complete genome sequence of 14 non-tuberculosis mycobacteria type-strains.</title>
        <authorList>
            <person name="Igarashi Y."/>
            <person name="Osugi A."/>
            <person name="Mitarai S."/>
        </authorList>
    </citation>
    <scope>NUCLEOTIDE SEQUENCE</scope>
    <source>
        <strain evidence="2">DSM 45575</strain>
    </source>
</reference>
<feature type="transmembrane region" description="Helical" evidence="1">
    <location>
        <begin position="305"/>
        <end position="327"/>
    </location>
</feature>